<dbReference type="RefSeq" id="WP_284242885.1">
    <property type="nucleotide sequence ID" value="NZ_BSST01000001.1"/>
</dbReference>
<keyword evidence="4" id="KW-1185">Reference proteome</keyword>
<dbReference type="SUPFAM" id="SSF53218">
    <property type="entry name" value="Molybdenum cofactor biosynthesis proteins"/>
    <property type="match status" value="1"/>
</dbReference>
<comment type="caution">
    <text evidence="3">The sequence shown here is derived from an EMBL/GenBank/DDBJ whole genome shotgun (WGS) entry which is preliminary data.</text>
</comment>
<dbReference type="Pfam" id="PF00994">
    <property type="entry name" value="MoCF_biosynth"/>
    <property type="match status" value="1"/>
</dbReference>
<dbReference type="SUPFAM" id="SSF142433">
    <property type="entry name" value="CinA-like"/>
    <property type="match status" value="1"/>
</dbReference>
<dbReference type="CDD" id="cd00885">
    <property type="entry name" value="cinA"/>
    <property type="match status" value="1"/>
</dbReference>
<sequence>MTQLNIQLLLTGNELMTGDIVDSNSAMIAQQLLPLGLTISRKITVADDLNMLANEIKSISEQADILIINGGLGPTVDDLTAQALALAMNSHLQQHPQALEHLTQWGQQRGITLDQANLKQAMLPAGASIIDNSIGSAVGFACHYQGCDIYCTPGVPKELAIMLEQQIIAKIKQQVPHSVHYQVKRYQVFGIGEAKLQQMITQAFPQWPAEVLLGFRAASPMLELKLSIKEQQAQPLLQHWQEKLFELLGDHILTTIDNDMPTMAQHVIKLLTAQGKTLTTAESCTGGMIASLLTNIAGSSKAFEAGFVTYSNEMKTKMVNVSPKTLTAHGAVSEQVVLEMAQGALSQADADYAIAVSGIAGPDGGTAEKPVGSVWLAWGNQHQLNSHYFCIKGKREYFQLMVANRALDLIRRQLINSPQTPFYFD</sequence>
<evidence type="ECO:0000256" key="1">
    <source>
        <dbReference type="HAMAP-Rule" id="MF_00226"/>
    </source>
</evidence>
<gene>
    <name evidence="3" type="primary">pncC</name>
    <name evidence="3" type="ORF">tinsulaeT_03960</name>
</gene>
<dbReference type="SMART" id="SM00852">
    <property type="entry name" value="MoCF_biosynth"/>
    <property type="match status" value="1"/>
</dbReference>
<dbReference type="InterPro" id="IPR008136">
    <property type="entry name" value="CinA_C"/>
</dbReference>
<dbReference type="HAMAP" id="MF_00226_B">
    <property type="entry name" value="CinA_B"/>
    <property type="match status" value="1"/>
</dbReference>
<dbReference type="Gene3D" id="3.40.980.10">
    <property type="entry name" value="MoaB/Mog-like domain"/>
    <property type="match status" value="1"/>
</dbReference>
<dbReference type="Proteomes" id="UP001157186">
    <property type="component" value="Unassembled WGS sequence"/>
</dbReference>
<dbReference type="InterPro" id="IPR036653">
    <property type="entry name" value="CinA-like_C"/>
</dbReference>
<dbReference type="NCBIfam" id="TIGR00199">
    <property type="entry name" value="PncC_domain"/>
    <property type="match status" value="1"/>
</dbReference>
<comment type="similarity">
    <text evidence="1">Belongs to the CinA family.</text>
</comment>
<organism evidence="3 4">
    <name type="scientific">Thalassotalea insulae</name>
    <dbReference type="NCBI Taxonomy" id="2056778"/>
    <lineage>
        <taxon>Bacteria</taxon>
        <taxon>Pseudomonadati</taxon>
        <taxon>Pseudomonadota</taxon>
        <taxon>Gammaproteobacteria</taxon>
        <taxon>Alteromonadales</taxon>
        <taxon>Colwelliaceae</taxon>
        <taxon>Thalassotalea</taxon>
    </lineage>
</organism>
<dbReference type="InterPro" id="IPR001453">
    <property type="entry name" value="MoaB/Mog_dom"/>
</dbReference>
<dbReference type="PANTHER" id="PTHR13939:SF0">
    <property type="entry name" value="NMN AMIDOHYDROLASE-LIKE PROTEIN YFAY"/>
    <property type="match status" value="1"/>
</dbReference>
<dbReference type="PANTHER" id="PTHR13939">
    <property type="entry name" value="NICOTINAMIDE-NUCLEOTIDE AMIDOHYDROLASE PNCC"/>
    <property type="match status" value="1"/>
</dbReference>
<name>A0ABQ6GQV2_9GAMM</name>
<evidence type="ECO:0000259" key="2">
    <source>
        <dbReference type="SMART" id="SM00852"/>
    </source>
</evidence>
<dbReference type="PIRSF" id="PIRSF006728">
    <property type="entry name" value="CinA"/>
    <property type="match status" value="1"/>
</dbReference>
<protein>
    <recommendedName>
        <fullName evidence="1">CinA-like protein</fullName>
    </recommendedName>
</protein>
<proteinExistence type="inferred from homology"/>
<feature type="domain" description="MoaB/Mog" evidence="2">
    <location>
        <begin position="7"/>
        <end position="174"/>
    </location>
</feature>
<dbReference type="EMBL" id="BSST01000001">
    <property type="protein sequence ID" value="GLX77056.1"/>
    <property type="molecule type" value="Genomic_DNA"/>
</dbReference>
<dbReference type="Gene3D" id="3.90.950.20">
    <property type="entry name" value="CinA-like"/>
    <property type="match status" value="1"/>
</dbReference>
<dbReference type="InterPro" id="IPR036425">
    <property type="entry name" value="MoaB/Mog-like_dom_sf"/>
</dbReference>
<dbReference type="NCBIfam" id="TIGR00200">
    <property type="entry name" value="cinA_nterm"/>
    <property type="match status" value="1"/>
</dbReference>
<evidence type="ECO:0000313" key="3">
    <source>
        <dbReference type="EMBL" id="GLX77056.1"/>
    </source>
</evidence>
<accession>A0ABQ6GQV2</accession>
<evidence type="ECO:0000313" key="4">
    <source>
        <dbReference type="Proteomes" id="UP001157186"/>
    </source>
</evidence>
<dbReference type="Pfam" id="PF02464">
    <property type="entry name" value="CinA"/>
    <property type="match status" value="1"/>
</dbReference>
<dbReference type="InterPro" id="IPR050101">
    <property type="entry name" value="CinA"/>
</dbReference>
<dbReference type="InterPro" id="IPR008135">
    <property type="entry name" value="Competence-induced_CinA"/>
</dbReference>
<reference evidence="3 4" key="1">
    <citation type="submission" date="2023-03" db="EMBL/GenBank/DDBJ databases">
        <title>Draft genome sequence of Thalassotalea insulae KCTC 62186T.</title>
        <authorList>
            <person name="Sawabe T."/>
        </authorList>
    </citation>
    <scope>NUCLEOTIDE SEQUENCE [LARGE SCALE GENOMIC DNA]</scope>
    <source>
        <strain evidence="3 4">KCTC 62186</strain>
    </source>
</reference>